<dbReference type="PRINTS" id="PR00037">
    <property type="entry name" value="HTHLACR"/>
</dbReference>
<evidence type="ECO:0000313" key="8">
    <source>
        <dbReference type="EMBL" id="OIV36418.1"/>
    </source>
</evidence>
<dbReference type="Pfam" id="PF00455">
    <property type="entry name" value="DeoRC"/>
    <property type="match status" value="1"/>
</dbReference>
<dbReference type="InterPro" id="IPR036388">
    <property type="entry name" value="WH-like_DNA-bd_sf"/>
</dbReference>
<dbReference type="AlphaFoldDB" id="A0A1J7C9U6"/>
<evidence type="ECO:0000256" key="6">
    <source>
        <dbReference type="ARBA" id="ARBA00024937"/>
    </source>
</evidence>
<evidence type="ECO:0000256" key="5">
    <source>
        <dbReference type="ARBA" id="ARBA00023163"/>
    </source>
</evidence>
<evidence type="ECO:0000256" key="1">
    <source>
        <dbReference type="ARBA" id="ARBA00021390"/>
    </source>
</evidence>
<dbReference type="PANTHER" id="PTHR30363">
    <property type="entry name" value="HTH-TYPE TRANSCRIPTIONAL REGULATOR SRLR-RELATED"/>
    <property type="match status" value="1"/>
</dbReference>
<dbReference type="SMART" id="SM00420">
    <property type="entry name" value="HTH_DEOR"/>
    <property type="match status" value="1"/>
</dbReference>
<keyword evidence="3" id="KW-0805">Transcription regulation</keyword>
<dbReference type="SUPFAM" id="SSF100950">
    <property type="entry name" value="NagB/RpiA/CoA transferase-like"/>
    <property type="match status" value="1"/>
</dbReference>
<comment type="function">
    <text evidence="6">Repressor of the lactose catabolism operon. Galactose-6-phosphate is the inducer.</text>
</comment>
<protein>
    <recommendedName>
        <fullName evidence="1">Lactose phosphotransferase system repressor</fullName>
    </recommendedName>
</protein>
<evidence type="ECO:0000259" key="7">
    <source>
        <dbReference type="PROSITE" id="PS51000"/>
    </source>
</evidence>
<keyword evidence="9" id="KW-1185">Reference proteome</keyword>
<proteinExistence type="predicted"/>
<dbReference type="Gene3D" id="1.10.10.10">
    <property type="entry name" value="Winged helix-like DNA-binding domain superfamily/Winged helix DNA-binding domain"/>
    <property type="match status" value="1"/>
</dbReference>
<reference evidence="8 9" key="1">
    <citation type="submission" date="2016-10" db="EMBL/GenBank/DDBJ databases">
        <title>Genome sequence of Streptomyces gilvigriseus MUSC 26.</title>
        <authorList>
            <person name="Lee L.-H."/>
            <person name="Ser H.-L."/>
        </authorList>
    </citation>
    <scope>NUCLEOTIDE SEQUENCE [LARGE SCALE GENOMIC DNA]</scope>
    <source>
        <strain evidence="8 9">MUSC 26</strain>
    </source>
</reference>
<accession>A0A1J7C9U6</accession>
<dbReference type="InterPro" id="IPR050313">
    <property type="entry name" value="Carb_Metab_HTH_regulators"/>
</dbReference>
<dbReference type="Pfam" id="PF08220">
    <property type="entry name" value="HTH_DeoR"/>
    <property type="match status" value="1"/>
</dbReference>
<evidence type="ECO:0000256" key="3">
    <source>
        <dbReference type="ARBA" id="ARBA00023015"/>
    </source>
</evidence>
<dbReference type="PANTHER" id="PTHR30363:SF4">
    <property type="entry name" value="GLYCEROL-3-PHOSPHATE REGULON REPRESSOR"/>
    <property type="match status" value="1"/>
</dbReference>
<dbReference type="GO" id="GO:0003677">
    <property type="term" value="F:DNA binding"/>
    <property type="evidence" value="ECO:0007669"/>
    <property type="project" value="UniProtKB-KW"/>
</dbReference>
<feature type="domain" description="HTH deoR-type" evidence="7">
    <location>
        <begin position="3"/>
        <end position="58"/>
    </location>
</feature>
<comment type="caution">
    <text evidence="8">The sequence shown here is derived from an EMBL/GenBank/DDBJ whole genome shotgun (WGS) entry which is preliminary data.</text>
</comment>
<keyword evidence="2" id="KW-0678">Repressor</keyword>
<dbReference type="SUPFAM" id="SSF46785">
    <property type="entry name" value="Winged helix' DNA-binding domain"/>
    <property type="match status" value="1"/>
</dbReference>
<dbReference type="InterPro" id="IPR018356">
    <property type="entry name" value="Tscrpt_reg_HTH_DeoR_CS"/>
</dbReference>
<dbReference type="InterPro" id="IPR036390">
    <property type="entry name" value="WH_DNA-bd_sf"/>
</dbReference>
<dbReference type="GO" id="GO:0003700">
    <property type="term" value="F:DNA-binding transcription factor activity"/>
    <property type="evidence" value="ECO:0007669"/>
    <property type="project" value="InterPro"/>
</dbReference>
<dbReference type="RefSeq" id="WP_071657598.1">
    <property type="nucleotide sequence ID" value="NZ_MLCF01000094.1"/>
</dbReference>
<dbReference type="PROSITE" id="PS00894">
    <property type="entry name" value="HTH_DEOR_1"/>
    <property type="match status" value="1"/>
</dbReference>
<dbReference type="InterPro" id="IPR001034">
    <property type="entry name" value="DeoR_HTH"/>
</dbReference>
<dbReference type="Proteomes" id="UP000243342">
    <property type="component" value="Unassembled WGS sequence"/>
</dbReference>
<dbReference type="EMBL" id="MLCF01000094">
    <property type="protein sequence ID" value="OIV36418.1"/>
    <property type="molecule type" value="Genomic_DNA"/>
</dbReference>
<evidence type="ECO:0000256" key="4">
    <source>
        <dbReference type="ARBA" id="ARBA00023125"/>
    </source>
</evidence>
<dbReference type="PROSITE" id="PS51000">
    <property type="entry name" value="HTH_DEOR_2"/>
    <property type="match status" value="1"/>
</dbReference>
<dbReference type="InterPro" id="IPR014036">
    <property type="entry name" value="DeoR-like_C"/>
</dbReference>
<dbReference type="OrthoDB" id="7688673at2"/>
<name>A0A1J7C9U6_9ACTN</name>
<dbReference type="STRING" id="1428644.BIV57_16245"/>
<gene>
    <name evidence="8" type="ORF">BIV57_16245</name>
</gene>
<evidence type="ECO:0000313" key="9">
    <source>
        <dbReference type="Proteomes" id="UP000243342"/>
    </source>
</evidence>
<evidence type="ECO:0000256" key="2">
    <source>
        <dbReference type="ARBA" id="ARBA00022491"/>
    </source>
</evidence>
<keyword evidence="5" id="KW-0804">Transcription</keyword>
<organism evidence="8 9">
    <name type="scientific">Mangrovactinospora gilvigrisea</name>
    <dbReference type="NCBI Taxonomy" id="1428644"/>
    <lineage>
        <taxon>Bacteria</taxon>
        <taxon>Bacillati</taxon>
        <taxon>Actinomycetota</taxon>
        <taxon>Actinomycetes</taxon>
        <taxon>Kitasatosporales</taxon>
        <taxon>Streptomycetaceae</taxon>
        <taxon>Mangrovactinospora</taxon>
    </lineage>
</organism>
<dbReference type="InterPro" id="IPR037171">
    <property type="entry name" value="NagB/RpiA_transferase-like"/>
</dbReference>
<dbReference type="SMART" id="SM01134">
    <property type="entry name" value="DeoRC"/>
    <property type="match status" value="1"/>
</dbReference>
<sequence length="257" mass="27769">MYPAERQFEITRRVHEQGRVTIGEMCAVLDVTSETVRRDLAALERQGVLRRVRGGAVLVHRAPFELTLAQRRLTYAAEKRRIAGRVVELMPEDGAVFLDTGSLGFAIAAALVRQLPAERRLTVVTNNLPAVPVLAADPRLTVFALPGRVRPITEGAVDEWTRARLEGLRAELAVVAANGVSVEAGATTTVPEEAAVKRAMLLGARRRVVAVTSARMGRSSFVRYATLDEVDAVVTDTGVEDELAATIAAEGPEVLRA</sequence>
<keyword evidence="4" id="KW-0238">DNA-binding</keyword>